<gene>
    <name evidence="3" type="ORF">AMON00008_LOCUS41862</name>
</gene>
<evidence type="ECO:0000256" key="1">
    <source>
        <dbReference type="SAM" id="Phobius"/>
    </source>
</evidence>
<name>A0A7S4RZJ8_9DINO</name>
<feature type="transmembrane region" description="Helical" evidence="1">
    <location>
        <begin position="184"/>
        <end position="207"/>
    </location>
</feature>
<proteinExistence type="predicted"/>
<accession>A0A7S4RZJ8</accession>
<keyword evidence="2" id="KW-0732">Signal</keyword>
<dbReference type="PANTHER" id="PTHR36738">
    <property type="entry name" value="EXPRESSED PROTEIN"/>
    <property type="match status" value="1"/>
</dbReference>
<keyword evidence="1" id="KW-1133">Transmembrane helix</keyword>
<keyword evidence="1" id="KW-0812">Transmembrane</keyword>
<organism evidence="3">
    <name type="scientific">Alexandrium monilatum</name>
    <dbReference type="NCBI Taxonomy" id="311494"/>
    <lineage>
        <taxon>Eukaryota</taxon>
        <taxon>Sar</taxon>
        <taxon>Alveolata</taxon>
        <taxon>Dinophyceae</taxon>
        <taxon>Gonyaulacales</taxon>
        <taxon>Pyrocystaceae</taxon>
        <taxon>Alexandrium</taxon>
    </lineage>
</organism>
<evidence type="ECO:0000256" key="2">
    <source>
        <dbReference type="SAM" id="SignalP"/>
    </source>
</evidence>
<sequence>MARGPHSRGKSLRRGFFLLAAAAVSLLLAGPVVGGFATPQPVTPRAALRPAPRAQAALVLRRRAGPLEVLREPLEAVAQASLAVNPALKDFPKVVLVWLHPVSQALIYIPFLYGAFLGLQVLLDKGDEVVALPAPIGSGSATAREAHPTIMKWVSVVFLFFAIGGIINLVALDQKILESNHSTTAALGLGLLAVQGGLSLLFGLGSFARIAHSLVGTVTVFVLLVHAFLGVGLGSSL</sequence>
<feature type="chain" id="PRO_5030885791" description="Cytochrome b561 domain-containing protein" evidence="2">
    <location>
        <begin position="35"/>
        <end position="237"/>
    </location>
</feature>
<reference evidence="3" key="1">
    <citation type="submission" date="2021-01" db="EMBL/GenBank/DDBJ databases">
        <authorList>
            <person name="Corre E."/>
            <person name="Pelletier E."/>
            <person name="Niang G."/>
            <person name="Scheremetjew M."/>
            <person name="Finn R."/>
            <person name="Kale V."/>
            <person name="Holt S."/>
            <person name="Cochrane G."/>
            <person name="Meng A."/>
            <person name="Brown T."/>
            <person name="Cohen L."/>
        </authorList>
    </citation>
    <scope>NUCLEOTIDE SEQUENCE</scope>
    <source>
        <strain evidence="3">CCMP3105</strain>
    </source>
</reference>
<dbReference type="PANTHER" id="PTHR36738:SF1">
    <property type="entry name" value="EXPRESSED PROTEIN"/>
    <property type="match status" value="1"/>
</dbReference>
<feature type="transmembrane region" description="Helical" evidence="1">
    <location>
        <begin position="214"/>
        <end position="234"/>
    </location>
</feature>
<dbReference type="Pfam" id="PF13301">
    <property type="entry name" value="DUF4079"/>
    <property type="match status" value="1"/>
</dbReference>
<dbReference type="AlphaFoldDB" id="A0A7S4RZJ8"/>
<keyword evidence="1" id="KW-0472">Membrane</keyword>
<feature type="transmembrane region" description="Helical" evidence="1">
    <location>
        <begin position="153"/>
        <end position="172"/>
    </location>
</feature>
<protein>
    <recommendedName>
        <fullName evidence="4">Cytochrome b561 domain-containing protein</fullName>
    </recommendedName>
</protein>
<feature type="signal peptide" evidence="2">
    <location>
        <begin position="1"/>
        <end position="34"/>
    </location>
</feature>
<dbReference type="InterPro" id="IPR025067">
    <property type="entry name" value="DUF4079"/>
</dbReference>
<feature type="transmembrane region" description="Helical" evidence="1">
    <location>
        <begin position="105"/>
        <end position="123"/>
    </location>
</feature>
<evidence type="ECO:0008006" key="4">
    <source>
        <dbReference type="Google" id="ProtNLM"/>
    </source>
</evidence>
<evidence type="ECO:0000313" key="3">
    <source>
        <dbReference type="EMBL" id="CAE4627898.1"/>
    </source>
</evidence>
<dbReference type="EMBL" id="HBNR01059458">
    <property type="protein sequence ID" value="CAE4627898.1"/>
    <property type="molecule type" value="Transcribed_RNA"/>
</dbReference>